<dbReference type="Gene3D" id="1.20.120.80">
    <property type="entry name" value="Cytochrome c oxidase, subunit III, four-helix bundle"/>
    <property type="match status" value="1"/>
</dbReference>
<dbReference type="GO" id="GO:0006123">
    <property type="term" value="P:mitochondrial electron transport, cytochrome c to oxygen"/>
    <property type="evidence" value="ECO:0007669"/>
    <property type="project" value="TreeGrafter"/>
</dbReference>
<evidence type="ECO:0000256" key="3">
    <source>
        <dbReference type="ARBA" id="ARBA00015944"/>
    </source>
</evidence>
<dbReference type="FunFam" id="1.20.120.80:FF:000002">
    <property type="entry name" value="Cytochrome c oxidase subunit 3"/>
    <property type="match status" value="1"/>
</dbReference>
<comment type="subcellular location">
    <subcellularLocation>
        <location evidence="1">Membrane</location>
        <topology evidence="1">Multi-pass membrane protein</topology>
    </subcellularLocation>
</comment>
<feature type="transmembrane region" description="Helical" evidence="9">
    <location>
        <begin position="15"/>
        <end position="35"/>
    </location>
</feature>
<dbReference type="PANTHER" id="PTHR11403:SF7">
    <property type="entry name" value="CYTOCHROME C OXIDASE SUBUNIT 3"/>
    <property type="match status" value="1"/>
</dbReference>
<geneLocation type="mitochondrion" evidence="11"/>
<dbReference type="PROSITE" id="PS50253">
    <property type="entry name" value="COX3"/>
    <property type="match status" value="1"/>
</dbReference>
<dbReference type="GO" id="GO:0005739">
    <property type="term" value="C:mitochondrion"/>
    <property type="evidence" value="ECO:0007669"/>
    <property type="project" value="TreeGrafter"/>
</dbReference>
<feature type="transmembrane region" description="Helical" evidence="9">
    <location>
        <begin position="239"/>
        <end position="258"/>
    </location>
</feature>
<dbReference type="InterPro" id="IPR033945">
    <property type="entry name" value="Cyt_c_oxase_su3_dom"/>
</dbReference>
<dbReference type="InterPro" id="IPR035973">
    <property type="entry name" value="Cyt_c_oxidase_su3-like_sf"/>
</dbReference>
<sequence>MKKNHPFHLVTKSPWPLITSINILTTLMGVVLWLYTKEMNNMNTGILLTSLCLYLWWRDITRESTFQGSHTKLVTKGMKMGMILFITSEIMFFFSFFWSFFHSSLSPSIEMGMTWPPKSIKPFNPTEVPLLNTIILLASGVTVTWAHQSIINYKYKKSNKSITTTVILGLYFTILQKWEYSQSPFTMADSVYGSTFFLTTGFHGFHVIVGTTFLAVCIVRSKKMHFTKTHHLGFEAAAWYWHFVDVVWLFLYISVYWWSK</sequence>
<keyword evidence="4 8" id="KW-0812">Transmembrane</keyword>
<evidence type="ECO:0000256" key="8">
    <source>
        <dbReference type="RuleBase" id="RU003375"/>
    </source>
</evidence>
<evidence type="ECO:0000256" key="4">
    <source>
        <dbReference type="ARBA" id="ARBA00022692"/>
    </source>
</evidence>
<evidence type="ECO:0000256" key="9">
    <source>
        <dbReference type="SAM" id="Phobius"/>
    </source>
</evidence>
<keyword evidence="8 11" id="KW-0496">Mitochondrion</keyword>
<gene>
    <name evidence="11" type="primary">cox3</name>
</gene>
<accession>A0A565D7C7</accession>
<dbReference type="AlphaFoldDB" id="A0A565D7C7"/>
<evidence type="ECO:0000256" key="6">
    <source>
        <dbReference type="ARBA" id="ARBA00022989"/>
    </source>
</evidence>
<comment type="function">
    <text evidence="8">Component of the cytochrome c oxidase, the last enzyme in the mitochondrial electron transport chain which drives oxidative phosphorylation. The respiratory chain contains 3 multisubunit complexes succinate dehydrogenase (complex II, CII), ubiquinol-cytochrome c oxidoreductase (cytochrome b-c1 complex, complex III, CIII) and cytochrome c oxidase (complex IV, CIV), that cooperate to transfer electrons derived from NADH and succinate to molecular oxygen, creating an electrochemical gradient over the inner membrane that drives transmembrane transport and the ATP synthase. Cytochrome c oxidase is the component of the respiratory chain that catalyzes the reduction of oxygen to water. Electrons originating from reduced cytochrome c in the intermembrane space (IMS) are transferred via the dinuclear copper A center (CU(A)) of subunit 2 and heme A of subunit 1 to the active site in subunit 1, a binuclear center (BNC) formed by heme A3 and copper B (CU(B)). The BNC reduces molecular oxygen to 2 water molecules using 4 electrons from cytochrome c in the IMS and 4 protons from the mitochondrial matrix.</text>
</comment>
<feature type="transmembrane region" description="Helical" evidence="9">
    <location>
        <begin position="158"/>
        <end position="176"/>
    </location>
</feature>
<evidence type="ECO:0000256" key="2">
    <source>
        <dbReference type="ARBA" id="ARBA00010581"/>
    </source>
</evidence>
<organism evidence="11">
    <name type="scientific">Plectoderini sp. SX-2018</name>
    <dbReference type="NCBI Taxonomy" id="2507541"/>
    <lineage>
        <taxon>Eukaryota</taxon>
        <taxon>Metazoa</taxon>
        <taxon>Ecdysozoa</taxon>
        <taxon>Arthropoda</taxon>
        <taxon>Hexapoda</taxon>
        <taxon>Insecta</taxon>
        <taxon>Pterygota</taxon>
        <taxon>Neoptera</taxon>
        <taxon>Paraneoptera</taxon>
        <taxon>Hemiptera</taxon>
        <taxon>Auchenorrhyncha</taxon>
        <taxon>Fulgoroidea</taxon>
        <taxon>Achilidae</taxon>
    </lineage>
</organism>
<dbReference type="Pfam" id="PF00510">
    <property type="entry name" value="COX3"/>
    <property type="match status" value="1"/>
</dbReference>
<dbReference type="CDD" id="cd01665">
    <property type="entry name" value="Cyt_c_Oxidase_III"/>
    <property type="match status" value="1"/>
</dbReference>
<dbReference type="InterPro" id="IPR000298">
    <property type="entry name" value="Cyt_c_oxidase-like_su3"/>
</dbReference>
<evidence type="ECO:0000256" key="1">
    <source>
        <dbReference type="ARBA" id="ARBA00004141"/>
    </source>
</evidence>
<dbReference type="InterPro" id="IPR024791">
    <property type="entry name" value="Cyt_c/ubiquinol_Oxase_su3"/>
</dbReference>
<comment type="similarity">
    <text evidence="2 8">Belongs to the cytochrome c oxidase subunit 3 family.</text>
</comment>
<evidence type="ECO:0000313" key="11">
    <source>
        <dbReference type="EMBL" id="AZZ89067.1"/>
    </source>
</evidence>
<dbReference type="InterPro" id="IPR013833">
    <property type="entry name" value="Cyt_c_oxidase_su3_a-hlx"/>
</dbReference>
<dbReference type="EMBL" id="MH324930">
    <property type="protein sequence ID" value="AZZ89067.1"/>
    <property type="molecule type" value="Genomic_DNA"/>
</dbReference>
<dbReference type="PANTHER" id="PTHR11403">
    <property type="entry name" value="CYTOCHROME C OXIDASE SUBUNIT III"/>
    <property type="match status" value="1"/>
</dbReference>
<evidence type="ECO:0000256" key="7">
    <source>
        <dbReference type="ARBA" id="ARBA00023136"/>
    </source>
</evidence>
<dbReference type="SUPFAM" id="SSF81452">
    <property type="entry name" value="Cytochrome c oxidase subunit III-like"/>
    <property type="match status" value="1"/>
</dbReference>
<dbReference type="Gene3D" id="1.10.287.70">
    <property type="match status" value="1"/>
</dbReference>
<keyword evidence="5" id="KW-1278">Translocase</keyword>
<keyword evidence="7 9" id="KW-0472">Membrane</keyword>
<name>A0A565D7C7_9HEMI</name>
<evidence type="ECO:0000256" key="5">
    <source>
        <dbReference type="ARBA" id="ARBA00022967"/>
    </source>
</evidence>
<feature type="transmembrane region" description="Helical" evidence="9">
    <location>
        <begin position="128"/>
        <end position="146"/>
    </location>
</feature>
<dbReference type="GO" id="GO:0016020">
    <property type="term" value="C:membrane"/>
    <property type="evidence" value="ECO:0007669"/>
    <property type="project" value="UniProtKB-SubCell"/>
</dbReference>
<keyword evidence="6 9" id="KW-1133">Transmembrane helix</keyword>
<evidence type="ECO:0000259" key="10">
    <source>
        <dbReference type="PROSITE" id="PS50253"/>
    </source>
</evidence>
<feature type="transmembrane region" description="Helical" evidence="9">
    <location>
        <begin position="196"/>
        <end position="219"/>
    </location>
</feature>
<feature type="domain" description="Heme-copper oxidase subunit III family profile" evidence="10">
    <location>
        <begin position="3"/>
        <end position="260"/>
    </location>
</feature>
<dbReference type="GO" id="GO:0004129">
    <property type="term" value="F:cytochrome-c oxidase activity"/>
    <property type="evidence" value="ECO:0007669"/>
    <property type="project" value="InterPro"/>
</dbReference>
<protein>
    <recommendedName>
        <fullName evidence="3 8">Cytochrome c oxidase subunit 3</fullName>
    </recommendedName>
</protein>
<reference evidence="11" key="1">
    <citation type="submission" date="2018-05" db="EMBL/GenBank/DDBJ databases">
        <title>Complete sequence and characterization of the mitochondrial genome of Achilidae,using next generation sequencing.</title>
        <authorList>
            <person name="Xu S."/>
        </authorList>
    </citation>
    <scope>NUCLEOTIDE SEQUENCE</scope>
</reference>
<feature type="transmembrane region" description="Helical" evidence="9">
    <location>
        <begin position="78"/>
        <end position="101"/>
    </location>
</feature>
<proteinExistence type="inferred from homology"/>